<feature type="region of interest" description="Disordered" evidence="1">
    <location>
        <begin position="1"/>
        <end position="20"/>
    </location>
</feature>
<name>A0ABY4S148_AQUTE</name>
<protein>
    <submittedName>
        <fullName evidence="2">Uncharacterized protein</fullName>
    </submittedName>
</protein>
<evidence type="ECO:0000256" key="1">
    <source>
        <dbReference type="SAM" id="MobiDB-lite"/>
    </source>
</evidence>
<keyword evidence="3" id="KW-1185">Reference proteome</keyword>
<reference evidence="2" key="1">
    <citation type="submission" date="2022-05" db="EMBL/GenBank/DDBJ databases">
        <title>An RpoN-dependent PEP-CTERM gene is involved in floc formation of an Aquincola tertiaricarbonis strain.</title>
        <authorList>
            <person name="Qiu D."/>
            <person name="Xia M."/>
        </authorList>
    </citation>
    <scope>NUCLEOTIDE SEQUENCE</scope>
    <source>
        <strain evidence="2">RN12</strain>
    </source>
</reference>
<dbReference type="EMBL" id="CP097635">
    <property type="protein sequence ID" value="URI06598.1"/>
    <property type="molecule type" value="Genomic_DNA"/>
</dbReference>
<sequence length="189" mass="20548">MAIRDTAALQAGDAPSPERRRTLRTVAALAAAPLTALWPGRAAWAHHGWSGFDTSRLTYIAGRVSSAGTWGNPHSLFDLALDAELPARMPDLAIPKELQHPEDSSRVRAAPAYRGPHRGLQIIIAPPAWSGPWGLARALKVGERVQAVGYVNRSDDHLFRPVVFWWGDEAVPVNQVLGNTLPVRAPLPR</sequence>
<gene>
    <name evidence="2" type="ORF">MW290_11875</name>
</gene>
<evidence type="ECO:0000313" key="3">
    <source>
        <dbReference type="Proteomes" id="UP001056201"/>
    </source>
</evidence>
<dbReference type="PROSITE" id="PS51318">
    <property type="entry name" value="TAT"/>
    <property type="match status" value="1"/>
</dbReference>
<evidence type="ECO:0000313" key="2">
    <source>
        <dbReference type="EMBL" id="URI06598.1"/>
    </source>
</evidence>
<dbReference type="Proteomes" id="UP001056201">
    <property type="component" value="Chromosome 1"/>
</dbReference>
<proteinExistence type="predicted"/>
<dbReference type="RefSeq" id="WP_250194860.1">
    <property type="nucleotide sequence ID" value="NZ_CP097635.1"/>
</dbReference>
<organism evidence="2 3">
    <name type="scientific">Aquincola tertiaricarbonis</name>
    <dbReference type="NCBI Taxonomy" id="391953"/>
    <lineage>
        <taxon>Bacteria</taxon>
        <taxon>Pseudomonadati</taxon>
        <taxon>Pseudomonadota</taxon>
        <taxon>Betaproteobacteria</taxon>
        <taxon>Burkholderiales</taxon>
        <taxon>Sphaerotilaceae</taxon>
        <taxon>Aquincola</taxon>
    </lineage>
</organism>
<accession>A0ABY4S148</accession>
<dbReference type="InterPro" id="IPR006311">
    <property type="entry name" value="TAT_signal"/>
</dbReference>